<proteinExistence type="predicted"/>
<organism evidence="2 3">
    <name type="scientific">Halobacillus kuroshimensis</name>
    <dbReference type="NCBI Taxonomy" id="302481"/>
    <lineage>
        <taxon>Bacteria</taxon>
        <taxon>Bacillati</taxon>
        <taxon>Bacillota</taxon>
        <taxon>Bacilli</taxon>
        <taxon>Bacillales</taxon>
        <taxon>Bacillaceae</taxon>
        <taxon>Halobacillus</taxon>
    </lineage>
</organism>
<protein>
    <recommendedName>
        <fullName evidence="4">ABC-2 type transport system permease protein</fullName>
    </recommendedName>
</protein>
<feature type="transmembrane region" description="Helical" evidence="1">
    <location>
        <begin position="126"/>
        <end position="143"/>
    </location>
</feature>
<keyword evidence="3" id="KW-1185">Reference proteome</keyword>
<sequence length="459" mass="52792">MNRSESWQVFRVLKRSRRQKKMLLYRKSFHTLYDPVVFLYAGVMAVILFFISLDWLKDFTPFFQTLEKRALMYLPFLPLAVWVRACMAAFKDSSLPFTSSELHLSLLPHSRRDILFYLYREKAGKTLLLAAVLLSSAGCLTPLSSAFILLFLIVYGVSLLFEVWIQWRLYSTPWYIKLVLAAAGGMVITAGYTAGSFLGLVIGTLVWAAAASSACFYYYEPSWGRIAERNDAKVWNLWLVNQVTNVAVKPPRRFTAAVQRRRSSWFYPKRLYDRIWLSHGKESYNYLISALTAGVLIIVVVPLQVDWMRFLTVPLAAFIFVEVSTSIFHNFFKQPTVFRFIPVEDEQLALTYVKWMNPLLVIYGCAVMVIQGMLGFSLVSSCIQALAIACWTWYDLKGSVLEEMKKVNEESFYPASWNRLAGYVFTAAVMVYPPSAPLLILFFLTRGGFRLNIRRKRTL</sequence>
<dbReference type="EMBL" id="JAEKJY010000004">
    <property type="protein sequence ID" value="MBN8236276.1"/>
    <property type="molecule type" value="Genomic_DNA"/>
</dbReference>
<reference evidence="2 3" key="1">
    <citation type="submission" date="2020-12" db="EMBL/GenBank/DDBJ databases">
        <title>Oil enriched cultivation method for isolating marine PHA-producing bacteria.</title>
        <authorList>
            <person name="Zheng W."/>
            <person name="Yu S."/>
            <person name="Huang Y."/>
        </authorList>
    </citation>
    <scope>NUCLEOTIDE SEQUENCE [LARGE SCALE GENOMIC DNA]</scope>
    <source>
        <strain evidence="2 3">SY-2-6</strain>
    </source>
</reference>
<feature type="transmembrane region" description="Helical" evidence="1">
    <location>
        <begin position="311"/>
        <end position="332"/>
    </location>
</feature>
<evidence type="ECO:0000256" key="1">
    <source>
        <dbReference type="SAM" id="Phobius"/>
    </source>
</evidence>
<feature type="transmembrane region" description="Helical" evidence="1">
    <location>
        <begin position="284"/>
        <end position="305"/>
    </location>
</feature>
<keyword evidence="1" id="KW-0812">Transmembrane</keyword>
<evidence type="ECO:0000313" key="3">
    <source>
        <dbReference type="Proteomes" id="UP000663970"/>
    </source>
</evidence>
<feature type="transmembrane region" description="Helical" evidence="1">
    <location>
        <begin position="198"/>
        <end position="219"/>
    </location>
</feature>
<accession>A0ABS3DY45</accession>
<feature type="transmembrane region" description="Helical" evidence="1">
    <location>
        <begin position="31"/>
        <end position="51"/>
    </location>
</feature>
<feature type="transmembrane region" description="Helical" evidence="1">
    <location>
        <begin position="361"/>
        <end position="394"/>
    </location>
</feature>
<dbReference type="Proteomes" id="UP000663970">
    <property type="component" value="Unassembled WGS sequence"/>
</dbReference>
<gene>
    <name evidence="2" type="ORF">JF544_13500</name>
</gene>
<feature type="transmembrane region" description="Helical" evidence="1">
    <location>
        <begin position="420"/>
        <end position="445"/>
    </location>
</feature>
<comment type="caution">
    <text evidence="2">The sequence shown here is derived from an EMBL/GenBank/DDBJ whole genome shotgun (WGS) entry which is preliminary data.</text>
</comment>
<keyword evidence="1" id="KW-1133">Transmembrane helix</keyword>
<feature type="transmembrane region" description="Helical" evidence="1">
    <location>
        <begin position="174"/>
        <end position="192"/>
    </location>
</feature>
<keyword evidence="1" id="KW-0472">Membrane</keyword>
<dbReference type="RefSeq" id="WP_206934612.1">
    <property type="nucleotide sequence ID" value="NZ_JAEKJY010000004.1"/>
</dbReference>
<evidence type="ECO:0000313" key="2">
    <source>
        <dbReference type="EMBL" id="MBN8236276.1"/>
    </source>
</evidence>
<evidence type="ECO:0008006" key="4">
    <source>
        <dbReference type="Google" id="ProtNLM"/>
    </source>
</evidence>
<name>A0ABS3DY45_9BACI</name>